<dbReference type="Gene3D" id="3.90.228.10">
    <property type="match status" value="1"/>
</dbReference>
<reference evidence="2" key="1">
    <citation type="journal article" date="2020" name="Stud. Mycol.">
        <title>101 Dothideomycetes genomes: a test case for predicting lifestyles and emergence of pathogens.</title>
        <authorList>
            <person name="Haridas S."/>
            <person name="Albert R."/>
            <person name="Binder M."/>
            <person name="Bloem J."/>
            <person name="Labutti K."/>
            <person name="Salamov A."/>
            <person name="Andreopoulos B."/>
            <person name="Baker S."/>
            <person name="Barry K."/>
            <person name="Bills G."/>
            <person name="Bluhm B."/>
            <person name="Cannon C."/>
            <person name="Castanera R."/>
            <person name="Culley D."/>
            <person name="Daum C."/>
            <person name="Ezra D."/>
            <person name="Gonzalez J."/>
            <person name="Henrissat B."/>
            <person name="Kuo A."/>
            <person name="Liang C."/>
            <person name="Lipzen A."/>
            <person name="Lutzoni F."/>
            <person name="Magnuson J."/>
            <person name="Mondo S."/>
            <person name="Nolan M."/>
            <person name="Ohm R."/>
            <person name="Pangilinan J."/>
            <person name="Park H.-J."/>
            <person name="Ramirez L."/>
            <person name="Alfaro M."/>
            <person name="Sun H."/>
            <person name="Tritt A."/>
            <person name="Yoshinaga Y."/>
            <person name="Zwiers L.-H."/>
            <person name="Turgeon B."/>
            <person name="Goodwin S."/>
            <person name="Spatafora J."/>
            <person name="Crous P."/>
            <person name="Grigoriev I."/>
        </authorList>
    </citation>
    <scope>NUCLEOTIDE SEQUENCE</scope>
    <source>
        <strain evidence="2">CBS 133067</strain>
    </source>
</reference>
<gene>
    <name evidence="2" type="ORF">NA57DRAFT_44628</name>
</gene>
<organism evidence="2 3">
    <name type="scientific">Rhizodiscina lignyota</name>
    <dbReference type="NCBI Taxonomy" id="1504668"/>
    <lineage>
        <taxon>Eukaryota</taxon>
        <taxon>Fungi</taxon>
        <taxon>Dikarya</taxon>
        <taxon>Ascomycota</taxon>
        <taxon>Pezizomycotina</taxon>
        <taxon>Dothideomycetes</taxon>
        <taxon>Pleosporomycetidae</taxon>
        <taxon>Aulographales</taxon>
        <taxon>Rhizodiscinaceae</taxon>
        <taxon>Rhizodiscina</taxon>
    </lineage>
</organism>
<feature type="domain" description="PARP catalytic" evidence="1">
    <location>
        <begin position="171"/>
        <end position="322"/>
    </location>
</feature>
<dbReference type="InterPro" id="IPR012317">
    <property type="entry name" value="Poly(ADP-ribose)pol_cat_dom"/>
</dbReference>
<name>A0A9P4IAW8_9PEZI</name>
<accession>A0A9P4IAW8</accession>
<evidence type="ECO:0000313" key="3">
    <source>
        <dbReference type="Proteomes" id="UP000799772"/>
    </source>
</evidence>
<dbReference type="Proteomes" id="UP000799772">
    <property type="component" value="Unassembled WGS sequence"/>
</dbReference>
<comment type="caution">
    <text evidence="2">The sequence shown here is derived from an EMBL/GenBank/DDBJ whole genome shotgun (WGS) entry which is preliminary data.</text>
</comment>
<keyword evidence="3" id="KW-1185">Reference proteome</keyword>
<proteinExistence type="predicted"/>
<dbReference type="OrthoDB" id="10256774at2759"/>
<evidence type="ECO:0000313" key="2">
    <source>
        <dbReference type="EMBL" id="KAF2095569.1"/>
    </source>
</evidence>
<evidence type="ECO:0000259" key="1">
    <source>
        <dbReference type="Pfam" id="PF00644"/>
    </source>
</evidence>
<dbReference type="AlphaFoldDB" id="A0A9P4IAW8"/>
<dbReference type="Pfam" id="PF00644">
    <property type="entry name" value="PARP"/>
    <property type="match status" value="1"/>
</dbReference>
<dbReference type="GO" id="GO:0003950">
    <property type="term" value="F:NAD+ poly-ADP-ribosyltransferase activity"/>
    <property type="evidence" value="ECO:0007669"/>
    <property type="project" value="InterPro"/>
</dbReference>
<dbReference type="EMBL" id="ML978131">
    <property type="protein sequence ID" value="KAF2095569.1"/>
    <property type="molecule type" value="Genomic_DNA"/>
</dbReference>
<protein>
    <recommendedName>
        <fullName evidence="1">PARP catalytic domain-containing protein</fullName>
    </recommendedName>
</protein>
<dbReference type="SUPFAM" id="SSF56399">
    <property type="entry name" value="ADP-ribosylation"/>
    <property type="match status" value="1"/>
</dbReference>
<sequence>MSVTESEYQLNCLLDKHIPNDIVHWRYQGHAWSFYFPRIELRLTVDDAWLGSEVLDTYLGISRTVIDPIRAEIRSILNGTTVHTCVRPSQAFKIAIAFLQALERISEFEQEYTIKTVEQQKVSAKWKAGDTLNWQTIIDNPYGLDIASVEDTASHILKMTPEQVCKDIHPAWRIIHIESIMRPDLAKRFVHYQQMLESNARNETTHSLRHKIPPHSDLQGRVRATLERQDILDDMIRPRLTFHGTMLANVGSIVRHGFKMPGSLVNGKVVASPRSGIAFNRGVYSSQAPFYALSYAYGQSQKTPIGDIPSMRLFVCATLMGRTLLPSTGRNVHGVLEEGYDAHFDGNFEYIVHDDRAMLPCYVIHLDFGPDEARKALKEAQENPKAFHARQKASKEHPKLAQEYLAPGDKQREKDRKKAAALKYFPYGFGAATGTTFVIEEIGEISDDEEEYGDWQQDKHAFTRNDEDGDGDGDNYEEEWNENGEMVTVKRGNFLDQYQRARQAPALRKVSAAKDA</sequence>